<feature type="non-terminal residue" evidence="3">
    <location>
        <position position="184"/>
    </location>
</feature>
<keyword evidence="2" id="KW-0106">Calcium</keyword>
<organism evidence="3">
    <name type="scientific">marine sediment metagenome</name>
    <dbReference type="NCBI Taxonomy" id="412755"/>
    <lineage>
        <taxon>unclassified sequences</taxon>
        <taxon>metagenomes</taxon>
        <taxon>ecological metagenomes</taxon>
    </lineage>
</organism>
<dbReference type="SUPFAM" id="SSF69572">
    <property type="entry name" value="Activating enzymes of the ubiquitin-like proteins"/>
    <property type="match status" value="1"/>
</dbReference>
<dbReference type="InterPro" id="IPR035985">
    <property type="entry name" value="Ubiquitin-activating_enz"/>
</dbReference>
<reference evidence="3" key="1">
    <citation type="journal article" date="2015" name="Nature">
        <title>Complex archaea that bridge the gap between prokaryotes and eukaryotes.</title>
        <authorList>
            <person name="Spang A."/>
            <person name="Saw J.H."/>
            <person name="Jorgensen S.L."/>
            <person name="Zaremba-Niedzwiedzka K."/>
            <person name="Martijn J."/>
            <person name="Lind A.E."/>
            <person name="van Eijk R."/>
            <person name="Schleper C."/>
            <person name="Guy L."/>
            <person name="Ettema T.J."/>
        </authorList>
    </citation>
    <scope>NUCLEOTIDE SEQUENCE</scope>
</reference>
<protein>
    <submittedName>
        <fullName evidence="3">Uncharacterized protein</fullName>
    </submittedName>
</protein>
<proteinExistence type="predicted"/>
<dbReference type="GO" id="GO:0005509">
    <property type="term" value="F:calcium ion binding"/>
    <property type="evidence" value="ECO:0007669"/>
    <property type="project" value="InterPro"/>
</dbReference>
<comment type="caution">
    <text evidence="3">The sequence shown here is derived from an EMBL/GenBank/DDBJ whole genome shotgun (WGS) entry which is preliminary data.</text>
</comment>
<dbReference type="GO" id="GO:0007155">
    <property type="term" value="P:cell adhesion"/>
    <property type="evidence" value="ECO:0007669"/>
    <property type="project" value="InterPro"/>
</dbReference>
<dbReference type="EMBL" id="LAZR01060921">
    <property type="protein sequence ID" value="KKK64663.1"/>
    <property type="molecule type" value="Genomic_DNA"/>
</dbReference>
<dbReference type="AlphaFoldDB" id="A0A0F8X778"/>
<evidence type="ECO:0000313" key="3">
    <source>
        <dbReference type="EMBL" id="KKK64663.1"/>
    </source>
</evidence>
<dbReference type="GO" id="GO:0008641">
    <property type="term" value="F:ubiquitin-like modifier activating enzyme activity"/>
    <property type="evidence" value="ECO:0007669"/>
    <property type="project" value="InterPro"/>
</dbReference>
<dbReference type="PANTHER" id="PTHR10199:SF100">
    <property type="entry name" value="THROMBOSPONDIN, ISOFORM A"/>
    <property type="match status" value="1"/>
</dbReference>
<accession>A0A0F8X778</accession>
<sequence length="184" mass="19945">MRNLMFRAWDKKKQRYMGGKHPDHLMISADGHLYWRDHRCTVIPVETEYEKEFAVGVKYDGQMLFDGDVVAESNLHRQPLYRMGDIVAAAVADLGLTTVDVAVFDDSATPEDGFLAASIGGVSDNDGAGDVCDNCPNDSNPDQANVDGGGTGDVCDPDIDNDGYLNANDNCPNVANPVQIDFDG</sequence>
<dbReference type="InterPro" id="IPR017897">
    <property type="entry name" value="Thrombospondin_3_rpt"/>
</dbReference>
<dbReference type="InterPro" id="IPR003367">
    <property type="entry name" value="Thrombospondin_3-like_rpt"/>
</dbReference>
<dbReference type="PROSITE" id="PS51234">
    <property type="entry name" value="TSP3"/>
    <property type="match status" value="1"/>
</dbReference>
<gene>
    <name evidence="3" type="ORF">LCGC14_2981910</name>
</gene>
<evidence type="ECO:0000256" key="2">
    <source>
        <dbReference type="ARBA" id="ARBA00022837"/>
    </source>
</evidence>
<keyword evidence="1" id="KW-0732">Signal</keyword>
<dbReference type="Gene3D" id="4.10.1080.10">
    <property type="entry name" value="TSP type-3 repeat"/>
    <property type="match status" value="1"/>
</dbReference>
<dbReference type="SUPFAM" id="SSF103647">
    <property type="entry name" value="TSP type-3 repeat"/>
    <property type="match status" value="1"/>
</dbReference>
<name>A0A0F8X778_9ZZZZ</name>
<dbReference type="PANTHER" id="PTHR10199">
    <property type="entry name" value="THROMBOSPONDIN"/>
    <property type="match status" value="1"/>
</dbReference>
<dbReference type="InterPro" id="IPR028974">
    <property type="entry name" value="TSP_type-3_rpt"/>
</dbReference>
<dbReference type="Pfam" id="PF02412">
    <property type="entry name" value="TSP_3"/>
    <property type="match status" value="2"/>
</dbReference>
<evidence type="ECO:0000256" key="1">
    <source>
        <dbReference type="ARBA" id="ARBA00022729"/>
    </source>
</evidence>